<gene>
    <name evidence="5" type="primary">LOC100833655</name>
    <name evidence="4" type="ORF">BRADI_1g62820v3</name>
</gene>
<dbReference type="Gramene" id="KQK21749">
    <property type="protein sequence ID" value="KQK21749"/>
    <property type="gene ID" value="BRADI_1g62820v3"/>
</dbReference>
<evidence type="ECO:0000256" key="3">
    <source>
        <dbReference type="SAM" id="MobiDB-lite"/>
    </source>
</evidence>
<feature type="region of interest" description="Disordered" evidence="3">
    <location>
        <begin position="1"/>
        <end position="35"/>
    </location>
</feature>
<dbReference type="STRING" id="15368.A0A0Q3HGX2"/>
<keyword evidence="6" id="KW-1185">Reference proteome</keyword>
<sequence>MRAGAGGVRMERPSDQPLHHVHGHGHGKKKPMSRIREDDEHKSSWWVWALVILCTLVAIGVIVAGATVFAVYLLYKPKMPYMVVTGAQLGRLVYGQDGVIHDLQVSINILARNTNSRADASFSRVNIAVGFHGADLARLQARPFRVARESETPLPYDVVSKGAGLDPAGMRSMDEALKRHVVPLDLFGKARTRWKMGIFLNLQFWTRISCRLHFNFPGNGTALPIDRDSCRSRSP</sequence>
<evidence type="ECO:0000313" key="6">
    <source>
        <dbReference type="Proteomes" id="UP000008810"/>
    </source>
</evidence>
<dbReference type="GeneID" id="100833655"/>
<keyword evidence="2" id="KW-0472">Membrane</keyword>
<organism evidence="4">
    <name type="scientific">Brachypodium distachyon</name>
    <name type="common">Purple false brome</name>
    <name type="synonym">Trachynia distachya</name>
    <dbReference type="NCBI Taxonomy" id="15368"/>
    <lineage>
        <taxon>Eukaryota</taxon>
        <taxon>Viridiplantae</taxon>
        <taxon>Streptophyta</taxon>
        <taxon>Embryophyta</taxon>
        <taxon>Tracheophyta</taxon>
        <taxon>Spermatophyta</taxon>
        <taxon>Magnoliopsida</taxon>
        <taxon>Liliopsida</taxon>
        <taxon>Poales</taxon>
        <taxon>Poaceae</taxon>
        <taxon>BOP clade</taxon>
        <taxon>Pooideae</taxon>
        <taxon>Stipodae</taxon>
        <taxon>Brachypodieae</taxon>
        <taxon>Brachypodium</taxon>
    </lineage>
</organism>
<dbReference type="OrthoDB" id="1875580at2759"/>
<dbReference type="GO" id="GO:0016020">
    <property type="term" value="C:membrane"/>
    <property type="evidence" value="ECO:0007669"/>
    <property type="project" value="UniProtKB-SubCell"/>
</dbReference>
<evidence type="ECO:0000313" key="5">
    <source>
        <dbReference type="EnsemblPlants" id="KQK21749"/>
    </source>
</evidence>
<dbReference type="PANTHER" id="PTHR31234:SF66">
    <property type="entry name" value="LATE EMBRYOGENESIS ABUNDANT PROTEIN"/>
    <property type="match status" value="1"/>
</dbReference>
<dbReference type="PANTHER" id="PTHR31234">
    <property type="entry name" value="LATE EMBRYOGENESIS ABUNDANT (LEA) HYDROXYPROLINE-RICH GLYCOPROTEIN FAMILY"/>
    <property type="match status" value="1"/>
</dbReference>
<dbReference type="AlphaFoldDB" id="A0A0Q3HGX2"/>
<accession>A0A0Q3HGX2</accession>
<dbReference type="InterPro" id="IPR044839">
    <property type="entry name" value="NDR1-like"/>
</dbReference>
<protein>
    <recommendedName>
        <fullName evidence="7">Late embryogenesis abundant protein LEA-2 subgroup domain-containing protein</fullName>
    </recommendedName>
</protein>
<reference evidence="4" key="2">
    <citation type="submission" date="2017-06" db="EMBL/GenBank/DDBJ databases">
        <title>WGS assembly of Brachypodium distachyon.</title>
        <authorList>
            <consortium name="The International Brachypodium Initiative"/>
            <person name="Lucas S."/>
            <person name="Harmon-Smith M."/>
            <person name="Lail K."/>
            <person name="Tice H."/>
            <person name="Grimwood J."/>
            <person name="Bruce D."/>
            <person name="Barry K."/>
            <person name="Shu S."/>
            <person name="Lindquist E."/>
            <person name="Wang M."/>
            <person name="Pitluck S."/>
            <person name="Vogel J.P."/>
            <person name="Garvin D.F."/>
            <person name="Mockler T.C."/>
            <person name="Schmutz J."/>
            <person name="Rokhsar D."/>
            <person name="Bevan M.W."/>
        </authorList>
    </citation>
    <scope>NUCLEOTIDE SEQUENCE</scope>
    <source>
        <strain evidence="4">Bd21</strain>
    </source>
</reference>
<feature type="compositionally biased region" description="Basic and acidic residues" evidence="3">
    <location>
        <begin position="9"/>
        <end position="18"/>
    </location>
</feature>
<name>A0A0Q3HGX2_BRADI</name>
<evidence type="ECO:0008006" key="7">
    <source>
        <dbReference type="Google" id="ProtNLM"/>
    </source>
</evidence>
<dbReference type="GO" id="GO:0098542">
    <property type="term" value="P:defense response to other organism"/>
    <property type="evidence" value="ECO:0007669"/>
    <property type="project" value="InterPro"/>
</dbReference>
<comment type="subcellular location">
    <subcellularLocation>
        <location evidence="1">Membrane</location>
    </subcellularLocation>
</comment>
<reference evidence="4 5" key="1">
    <citation type="journal article" date="2010" name="Nature">
        <title>Genome sequencing and analysis of the model grass Brachypodium distachyon.</title>
        <authorList>
            <consortium name="International Brachypodium Initiative"/>
        </authorList>
    </citation>
    <scope>NUCLEOTIDE SEQUENCE [LARGE SCALE GENOMIC DNA]</scope>
    <source>
        <strain evidence="4">Bd21</strain>
        <strain evidence="5">cv. Bd21</strain>
    </source>
</reference>
<dbReference type="RefSeq" id="XP_003561650.2">
    <property type="nucleotide sequence ID" value="XM_003561602.4"/>
</dbReference>
<dbReference type="EnsemblPlants" id="KQK21749">
    <property type="protein sequence ID" value="KQK21749"/>
    <property type="gene ID" value="BRADI_1g62820v3"/>
</dbReference>
<dbReference type="KEGG" id="bdi:100833655"/>
<evidence type="ECO:0000313" key="4">
    <source>
        <dbReference type="EMBL" id="KQK21749.1"/>
    </source>
</evidence>
<dbReference type="ExpressionAtlas" id="A0A0Q3HGX2">
    <property type="expression patterns" value="baseline"/>
</dbReference>
<dbReference type="Proteomes" id="UP000008810">
    <property type="component" value="Chromosome 1"/>
</dbReference>
<proteinExistence type="predicted"/>
<dbReference type="EMBL" id="CM000880">
    <property type="protein sequence ID" value="KQK21749.1"/>
    <property type="molecule type" value="Genomic_DNA"/>
</dbReference>
<evidence type="ECO:0000256" key="2">
    <source>
        <dbReference type="ARBA" id="ARBA00023136"/>
    </source>
</evidence>
<evidence type="ECO:0000256" key="1">
    <source>
        <dbReference type="ARBA" id="ARBA00004370"/>
    </source>
</evidence>
<reference evidence="5" key="3">
    <citation type="submission" date="2018-08" db="UniProtKB">
        <authorList>
            <consortium name="EnsemblPlants"/>
        </authorList>
    </citation>
    <scope>IDENTIFICATION</scope>
    <source>
        <strain evidence="5">cv. Bd21</strain>
    </source>
</reference>
<feature type="compositionally biased region" description="Basic residues" evidence="3">
    <location>
        <begin position="19"/>
        <end position="33"/>
    </location>
</feature>